<proteinExistence type="predicted"/>
<accession>A0A514D0W0</accession>
<evidence type="ECO:0000256" key="4">
    <source>
        <dbReference type="ARBA" id="ARBA00022695"/>
    </source>
</evidence>
<dbReference type="EC" id="2.7.7.48" evidence="1"/>
<reference evidence="11" key="1">
    <citation type="submission" date="2019-05" db="EMBL/GenBank/DDBJ databases">
        <title>Metatranscriptomic reconstruction reveals RNA viruses with the potential to shape carbon cycling in soil.</title>
        <authorList>
            <person name="Starr E.P."/>
            <person name="Nuccio E."/>
            <person name="Pett-Ridge J."/>
            <person name="Banfield J.F."/>
            <person name="Firestone M.K."/>
        </authorList>
    </citation>
    <scope>NUCLEOTIDE SEQUENCE</scope>
    <source>
        <strain evidence="11">H4_Rhizo_45_scaffold_1367_e_2075</strain>
    </source>
</reference>
<evidence type="ECO:0000256" key="9">
    <source>
        <dbReference type="PIRSR" id="PIRSR605093-1"/>
    </source>
</evidence>
<dbReference type="GO" id="GO:0046872">
    <property type="term" value="F:metal ion binding"/>
    <property type="evidence" value="ECO:0007669"/>
    <property type="project" value="UniProtKB-KW"/>
</dbReference>
<comment type="catalytic activity">
    <reaction evidence="8">
        <text>RNA(n) + a ribonucleoside 5'-triphosphate = RNA(n+1) + diphosphate</text>
        <dbReference type="Rhea" id="RHEA:21248"/>
        <dbReference type="Rhea" id="RHEA-COMP:14527"/>
        <dbReference type="Rhea" id="RHEA-COMP:17342"/>
        <dbReference type="ChEBI" id="CHEBI:33019"/>
        <dbReference type="ChEBI" id="CHEBI:61557"/>
        <dbReference type="ChEBI" id="CHEBI:140395"/>
        <dbReference type="EC" id="2.7.7.48"/>
    </reaction>
</comment>
<feature type="domain" description="RdRp catalytic" evidence="10">
    <location>
        <begin position="242"/>
        <end position="378"/>
    </location>
</feature>
<evidence type="ECO:0000256" key="8">
    <source>
        <dbReference type="ARBA" id="ARBA00048744"/>
    </source>
</evidence>
<dbReference type="GO" id="GO:0039694">
    <property type="term" value="P:viral RNA genome replication"/>
    <property type="evidence" value="ECO:0007669"/>
    <property type="project" value="InterPro"/>
</dbReference>
<gene>
    <name evidence="11" type="ORF">H4Rhizo451367e2075_000001</name>
</gene>
<feature type="binding site" evidence="9">
    <location>
        <position position="257"/>
    </location>
    <ligand>
        <name>Mg(2+)</name>
        <dbReference type="ChEBI" id="CHEBI:18420"/>
        <label>2</label>
    </ligand>
</feature>
<dbReference type="InterPro" id="IPR043502">
    <property type="entry name" value="DNA/RNA_pol_sf"/>
</dbReference>
<evidence type="ECO:0000256" key="6">
    <source>
        <dbReference type="ARBA" id="ARBA00022953"/>
    </source>
</evidence>
<dbReference type="InterPro" id="IPR005093">
    <property type="entry name" value="RNArep_beta"/>
</dbReference>
<dbReference type="GO" id="GO:0000166">
    <property type="term" value="F:nucleotide binding"/>
    <property type="evidence" value="ECO:0007669"/>
    <property type="project" value="UniProtKB-KW"/>
</dbReference>
<sequence>MSISSNVLSRVVADCEDNKLAGFHGLSNEELSQATFAAKRALMAKVLSKLEPSAEDRQRADVAAIELFVRNNQRMREFRIWETYVPERWEDELVGCFKKAVYDFFYPSGDPLVLSLGQIFHQGSLGAGSNLSALGTDFYTKLFSSPLGVTTVALYDAYSASIKDLPLWEDAENRRKLLGYSLDYHHTSRVTCVPKNVTISRTICVEPTLNMFYQLGLGTILRGRLKTAFGIDLASQPERNRELARAGSVDDTLCTIDLSSASDSISLSLFRDLVPRYQAAFFELLRAQRASLPDGTELELGMLSTMGNGFTFPFQTMLFSCMVKASYAFAGRKFGRAGTEWSVFGDDIICHRDCVRPLLRLLQLTGFTVNGDKTFVEGPFRESCGCDFYRGHNIRPVYIRKLASQEDRYTTINRLVEWCAQTGLRLHETVSYLKSTVKWRPVPFGYGHSSGVAVPLNLATGLKANRNGTLLIHVREAVARKLRVEGFRVVVPKGEKARQFNDAGLILAILHGCYGRDGIGVRSTQTRYRTRVKPAPSWHGSFSVAGGYPAWRLWVEAATDLL</sequence>
<evidence type="ECO:0000259" key="10">
    <source>
        <dbReference type="PROSITE" id="PS50522"/>
    </source>
</evidence>
<keyword evidence="5" id="KW-0547">Nucleotide-binding</keyword>
<dbReference type="SUPFAM" id="SSF56672">
    <property type="entry name" value="DNA/RNA polymerases"/>
    <property type="match status" value="1"/>
</dbReference>
<dbReference type="InterPro" id="IPR007096">
    <property type="entry name" value="RNA-dir_Rpol_cat_phage"/>
</dbReference>
<dbReference type="EMBL" id="MN033229">
    <property type="protein sequence ID" value="QDH87238.1"/>
    <property type="molecule type" value="Genomic_RNA"/>
</dbReference>
<keyword evidence="2 11" id="KW-0696">RNA-directed RNA polymerase</keyword>
<dbReference type="PROSITE" id="PS50522">
    <property type="entry name" value="RDRP_PHAGE"/>
    <property type="match status" value="1"/>
</dbReference>
<evidence type="ECO:0000256" key="2">
    <source>
        <dbReference type="ARBA" id="ARBA00022484"/>
    </source>
</evidence>
<keyword evidence="4" id="KW-0548">Nucleotidyltransferase</keyword>
<evidence type="ECO:0000256" key="3">
    <source>
        <dbReference type="ARBA" id="ARBA00022679"/>
    </source>
</evidence>
<dbReference type="GO" id="GO:0003968">
    <property type="term" value="F:RNA-directed RNA polymerase activity"/>
    <property type="evidence" value="ECO:0007669"/>
    <property type="project" value="UniProtKB-KW"/>
</dbReference>
<protein>
    <recommendedName>
        <fullName evidence="1">RNA-directed RNA polymerase</fullName>
        <ecNumber evidence="1">2.7.7.48</ecNumber>
    </recommendedName>
    <alternativeName>
        <fullName evidence="7">RNA replicase beta chain</fullName>
    </alternativeName>
</protein>
<keyword evidence="6" id="KW-0693">Viral RNA replication</keyword>
<evidence type="ECO:0000256" key="7">
    <source>
        <dbReference type="ARBA" id="ARBA00030248"/>
    </source>
</evidence>
<feature type="binding site" evidence="9">
    <location>
        <position position="346"/>
    </location>
    <ligand>
        <name>Mg(2+)</name>
        <dbReference type="ChEBI" id="CHEBI:18420"/>
        <label>2</label>
    </ligand>
</feature>
<dbReference type="Pfam" id="PF03431">
    <property type="entry name" value="RNA_replicase_B"/>
    <property type="match status" value="1"/>
</dbReference>
<organism evidence="11">
    <name type="scientific">Leviviridae sp</name>
    <dbReference type="NCBI Taxonomy" id="2027243"/>
    <lineage>
        <taxon>Viruses</taxon>
        <taxon>Riboviria</taxon>
        <taxon>Orthornavirae</taxon>
        <taxon>Lenarviricota</taxon>
        <taxon>Leviviricetes</taxon>
        <taxon>Norzivirales</taxon>
        <taxon>Fiersviridae</taxon>
    </lineage>
</organism>
<evidence type="ECO:0000256" key="5">
    <source>
        <dbReference type="ARBA" id="ARBA00022741"/>
    </source>
</evidence>
<keyword evidence="3" id="KW-0808">Transferase</keyword>
<evidence type="ECO:0000256" key="1">
    <source>
        <dbReference type="ARBA" id="ARBA00012494"/>
    </source>
</evidence>
<name>A0A514D0W0_9VIRU</name>
<evidence type="ECO:0000313" key="11">
    <source>
        <dbReference type="EMBL" id="QDH87238.1"/>
    </source>
</evidence>
<keyword evidence="9" id="KW-0460">Magnesium</keyword>
<keyword evidence="9" id="KW-0479">Metal-binding</keyword>
<feature type="binding site" evidence="9">
    <location>
        <position position="347"/>
    </location>
    <ligand>
        <name>Mg(2+)</name>
        <dbReference type="ChEBI" id="CHEBI:18420"/>
        <label>2</label>
    </ligand>
</feature>
<comment type="cofactor">
    <cofactor evidence="9">
        <name>Mg(2+)</name>
        <dbReference type="ChEBI" id="CHEBI:18420"/>
    </cofactor>
    <text evidence="9">Binds 2 Mg(2+) per subunit.</text>
</comment>